<comment type="catalytic activity">
    <reaction evidence="6">
        <text>[molybdopterin-synthase sulfur-carrier protein]-C-terminal Gly-Gly + ATP + H(+) = [molybdopterin-synthase sulfur-carrier protein]-C-terminal Gly-Gly-AMP + diphosphate</text>
        <dbReference type="Rhea" id="RHEA:43616"/>
        <dbReference type="Rhea" id="RHEA-COMP:12159"/>
        <dbReference type="Rhea" id="RHEA-COMP:12202"/>
        <dbReference type="ChEBI" id="CHEBI:15378"/>
        <dbReference type="ChEBI" id="CHEBI:30616"/>
        <dbReference type="ChEBI" id="CHEBI:33019"/>
        <dbReference type="ChEBI" id="CHEBI:90618"/>
        <dbReference type="ChEBI" id="CHEBI:90778"/>
        <dbReference type="EC" id="2.7.7.80"/>
    </reaction>
</comment>
<dbReference type="CDD" id="cd00757">
    <property type="entry name" value="ThiF_MoeB_HesA_family"/>
    <property type="match status" value="1"/>
</dbReference>
<keyword evidence="14" id="KW-1133">Transmembrane helix</keyword>
<comment type="caution">
    <text evidence="16">The sequence shown here is derived from an EMBL/GenBank/DDBJ whole genome shotgun (WGS) entry which is preliminary data.</text>
</comment>
<keyword evidence="3 16" id="KW-0808">Transferase</keyword>
<dbReference type="GO" id="GO:0004792">
    <property type="term" value="F:thiosulfate-cyanide sulfurtransferase activity"/>
    <property type="evidence" value="ECO:0007669"/>
    <property type="project" value="TreeGrafter"/>
</dbReference>
<comment type="subunit">
    <text evidence="8">Homodimer. Forms a stable heterotetrameric complex of 2 MoeB and 2 MoaD during adenylation of MoaD.</text>
</comment>
<comment type="function">
    <text evidence="7">Catalyzes the adenylation by ATP of the carboxyl group of the C-terminal glycine of sulfur carrier protein MoaD.</text>
</comment>
<evidence type="ECO:0000256" key="4">
    <source>
        <dbReference type="ARBA" id="ARBA00022741"/>
    </source>
</evidence>
<sequence>MNDDQLLRYSRQIMLPSIEIEGQQRLLDSRALIIGLGGLGSPAAMYLAAAGVGVLHLLDFDRVDLTNLQRQIIHTTDRIDQLKVESAKQTLQAINPEIRVETTAEKLDQDQLNELVKQADVVLDGTDNFATRFAINKACHRYQTPLVSAAAIRMEGQVSVFSGKPNSPCYHCLYPDEGGMDESCSANGVLAPLVGIIGSIQATEAIKVLTGAGNALEGRLLLLDALQMEWRSLKLKQDPGCPVCGKQG</sequence>
<gene>
    <name evidence="16" type="ORF">A3196_01780</name>
</gene>
<comment type="similarity">
    <text evidence="2">Belongs to the HesA/MoeB/ThiF family.</text>
</comment>
<keyword evidence="14" id="KW-0472">Membrane</keyword>
<dbReference type="GO" id="GO:0005829">
    <property type="term" value="C:cytosol"/>
    <property type="evidence" value="ECO:0007669"/>
    <property type="project" value="TreeGrafter"/>
</dbReference>
<evidence type="ECO:0000313" key="17">
    <source>
        <dbReference type="Proteomes" id="UP000094849"/>
    </source>
</evidence>
<evidence type="ECO:0000313" key="16">
    <source>
        <dbReference type="EMBL" id="ODB95592.1"/>
    </source>
</evidence>
<dbReference type="NCBIfam" id="NF004281">
    <property type="entry name" value="PRK05690.1"/>
    <property type="match status" value="1"/>
</dbReference>
<keyword evidence="4" id="KW-0547">Nucleotide-binding</keyword>
<dbReference type="STRING" id="1818881.A3196_01780"/>
<proteinExistence type="inferred from homology"/>
<dbReference type="Gene3D" id="3.40.50.720">
    <property type="entry name" value="NAD(P)-binding Rossmann-like Domain"/>
    <property type="match status" value="1"/>
</dbReference>
<evidence type="ECO:0000256" key="14">
    <source>
        <dbReference type="SAM" id="Phobius"/>
    </source>
</evidence>
<evidence type="ECO:0000256" key="8">
    <source>
        <dbReference type="ARBA" id="ARBA00063809"/>
    </source>
</evidence>
<keyword evidence="16" id="KW-0548">Nucleotidyltransferase</keyword>
<evidence type="ECO:0000256" key="6">
    <source>
        <dbReference type="ARBA" id="ARBA00052218"/>
    </source>
</evidence>
<dbReference type="EMBL" id="LVJZ01000003">
    <property type="protein sequence ID" value="ODB95592.1"/>
    <property type="molecule type" value="Genomic_DNA"/>
</dbReference>
<dbReference type="Pfam" id="PF00899">
    <property type="entry name" value="ThiF"/>
    <property type="match status" value="1"/>
</dbReference>
<evidence type="ECO:0000256" key="11">
    <source>
        <dbReference type="ARBA" id="ARBA00075110"/>
    </source>
</evidence>
<dbReference type="Proteomes" id="UP000094849">
    <property type="component" value="Unassembled WGS sequence"/>
</dbReference>
<dbReference type="GO" id="GO:0008146">
    <property type="term" value="F:sulfotransferase activity"/>
    <property type="evidence" value="ECO:0007669"/>
    <property type="project" value="TreeGrafter"/>
</dbReference>
<evidence type="ECO:0000256" key="13">
    <source>
        <dbReference type="ARBA" id="ARBA00078531"/>
    </source>
</evidence>
<dbReference type="GO" id="GO:0008641">
    <property type="term" value="F:ubiquitin-like modifier activating enzyme activity"/>
    <property type="evidence" value="ECO:0007669"/>
    <property type="project" value="InterPro"/>
</dbReference>
<dbReference type="FunFam" id="3.40.50.720:FF:000033">
    <property type="entry name" value="Adenylyltransferase and sulfurtransferase MOCS3"/>
    <property type="match status" value="1"/>
</dbReference>
<organism evidence="16 17">
    <name type="scientific">Candidatus Thiodiazotropha endoloripes</name>
    <dbReference type="NCBI Taxonomy" id="1818881"/>
    <lineage>
        <taxon>Bacteria</taxon>
        <taxon>Pseudomonadati</taxon>
        <taxon>Pseudomonadota</taxon>
        <taxon>Gammaproteobacteria</taxon>
        <taxon>Chromatiales</taxon>
        <taxon>Sedimenticolaceae</taxon>
        <taxon>Candidatus Thiodiazotropha</taxon>
    </lineage>
</organism>
<keyword evidence="5" id="KW-0067">ATP-binding</keyword>
<dbReference type="GO" id="GO:0005524">
    <property type="term" value="F:ATP binding"/>
    <property type="evidence" value="ECO:0007669"/>
    <property type="project" value="UniProtKB-KW"/>
</dbReference>
<evidence type="ECO:0000259" key="15">
    <source>
        <dbReference type="Pfam" id="PF00899"/>
    </source>
</evidence>
<keyword evidence="14" id="KW-0812">Transmembrane</keyword>
<evidence type="ECO:0000256" key="5">
    <source>
        <dbReference type="ARBA" id="ARBA00022840"/>
    </source>
</evidence>
<dbReference type="AlphaFoldDB" id="A0A1E2ULZ4"/>
<dbReference type="InterPro" id="IPR035985">
    <property type="entry name" value="Ubiquitin-activating_enz"/>
</dbReference>
<evidence type="ECO:0000256" key="10">
    <source>
        <dbReference type="ARBA" id="ARBA00073635"/>
    </source>
</evidence>
<evidence type="ECO:0000256" key="7">
    <source>
        <dbReference type="ARBA" id="ARBA00055169"/>
    </source>
</evidence>
<evidence type="ECO:0000256" key="3">
    <source>
        <dbReference type="ARBA" id="ARBA00022679"/>
    </source>
</evidence>
<evidence type="ECO:0000256" key="2">
    <source>
        <dbReference type="ARBA" id="ARBA00009919"/>
    </source>
</evidence>
<evidence type="ECO:0000256" key="9">
    <source>
        <dbReference type="ARBA" id="ARBA00066884"/>
    </source>
</evidence>
<dbReference type="PANTHER" id="PTHR10953">
    <property type="entry name" value="UBIQUITIN-ACTIVATING ENZYME E1"/>
    <property type="match status" value="1"/>
</dbReference>
<keyword evidence="17" id="KW-1185">Reference proteome</keyword>
<dbReference type="PANTHER" id="PTHR10953:SF194">
    <property type="entry name" value="MOLYBDOPTERIN-SYNTHASE ADENYLYLTRANSFERASE"/>
    <property type="match status" value="1"/>
</dbReference>
<comment type="pathway">
    <text evidence="1">Cofactor biosynthesis; molybdopterin biosynthesis.</text>
</comment>
<dbReference type="InterPro" id="IPR045886">
    <property type="entry name" value="ThiF/MoeB/HesA"/>
</dbReference>
<name>A0A1E2ULZ4_9GAMM</name>
<dbReference type="RefSeq" id="WP_069019419.1">
    <property type="nucleotide sequence ID" value="NZ_LVJY01000003.1"/>
</dbReference>
<reference evidence="16 17" key="1">
    <citation type="submission" date="2016-03" db="EMBL/GenBank/DDBJ databases">
        <title>Chemosynthetic sulphur-oxidizing symbionts of marine invertebrate animals are capable of nitrogen fixation.</title>
        <authorList>
            <person name="Petersen J.M."/>
            <person name="Kemper A."/>
            <person name="Gruber-Vodicka H."/>
            <person name="Cardini U."/>
            <person name="Geest Mvander."/>
            <person name="Kleiner M."/>
            <person name="Bulgheresi S."/>
            <person name="Fussmann M."/>
            <person name="Herbold C."/>
            <person name="Seah B.K.B."/>
            <person name="Antony C.Paul."/>
            <person name="Liu D."/>
            <person name="Belitz A."/>
            <person name="Weber M."/>
        </authorList>
    </citation>
    <scope>NUCLEOTIDE SEQUENCE [LARGE SCALE GENOMIC DNA]</scope>
    <source>
        <strain evidence="16">G_D</strain>
    </source>
</reference>
<protein>
    <recommendedName>
        <fullName evidence="10">Molybdopterin-synthase adenylyltransferase</fullName>
        <ecNumber evidence="9">2.7.7.80</ecNumber>
    </recommendedName>
    <alternativeName>
        <fullName evidence="13">MoaD protein adenylase</fullName>
    </alternativeName>
    <alternativeName>
        <fullName evidence="11">Molybdopterin-converting factor subunit 1 adenylase</fullName>
    </alternativeName>
    <alternativeName>
        <fullName evidence="12">Sulfur carrier protein MoaD adenylyltransferase</fullName>
    </alternativeName>
</protein>
<evidence type="ECO:0000256" key="1">
    <source>
        <dbReference type="ARBA" id="ARBA00005046"/>
    </source>
</evidence>
<feature type="transmembrane region" description="Helical" evidence="14">
    <location>
        <begin position="31"/>
        <end position="58"/>
    </location>
</feature>
<evidence type="ECO:0000256" key="12">
    <source>
        <dbReference type="ARBA" id="ARBA00075328"/>
    </source>
</evidence>
<accession>A0A1E2ULZ4</accession>
<feature type="domain" description="THIF-type NAD/FAD binding fold" evidence="15">
    <location>
        <begin position="9"/>
        <end position="243"/>
    </location>
</feature>
<dbReference type="EC" id="2.7.7.80" evidence="9"/>
<dbReference type="InterPro" id="IPR000594">
    <property type="entry name" value="ThiF_NAD_FAD-bd"/>
</dbReference>
<dbReference type="SUPFAM" id="SSF69572">
    <property type="entry name" value="Activating enzymes of the ubiquitin-like proteins"/>
    <property type="match status" value="1"/>
</dbReference>
<dbReference type="OrthoDB" id="9804286at2"/>
<dbReference type="GO" id="GO:0061605">
    <property type="term" value="F:molybdopterin-synthase adenylyltransferase activity"/>
    <property type="evidence" value="ECO:0007669"/>
    <property type="project" value="UniProtKB-EC"/>
</dbReference>